<dbReference type="Proteomes" id="UP000245926">
    <property type="component" value="Chromosome"/>
</dbReference>
<evidence type="ECO:0000313" key="1">
    <source>
        <dbReference type="EMBL" id="AWN39957.1"/>
    </source>
</evidence>
<dbReference type="OrthoDB" id="9827278at2"/>
<name>A0A2U8W1L5_9HYPH</name>
<dbReference type="RefSeq" id="WP_109887695.1">
    <property type="nucleotide sequence ID" value="NZ_CP029550.1"/>
</dbReference>
<keyword evidence="2" id="KW-1185">Reference proteome</keyword>
<sequence length="202" mass="22451">MTITSLSRRLEKVEAKRPPGVSFFLIWGRTLEEAEGEIALRERAGTLRKGSDAVALVWPDPEPMPASRSIRFGLGFGQEPKISDRELALLGAAFRAEAIARERAAAVEAGEDVSALDDTDFHIRSIRRESNDLERDLRFFCREENPEPEIHRPTGNGHGPMKHCVCPSCQSGDTAPRTGFERHAARQSAWLARYLPGEGLFV</sequence>
<dbReference type="KEGG" id="mets:DK389_04630"/>
<dbReference type="EMBL" id="CP029550">
    <property type="protein sequence ID" value="AWN39957.1"/>
    <property type="molecule type" value="Genomic_DNA"/>
</dbReference>
<gene>
    <name evidence="1" type="ORF">DK389_04630</name>
</gene>
<dbReference type="AlphaFoldDB" id="A0A2U8W1L5"/>
<accession>A0A2U8W1L5</accession>
<protein>
    <submittedName>
        <fullName evidence="1">Uncharacterized protein</fullName>
    </submittedName>
</protein>
<organism evidence="1 2">
    <name type="scientific">Methylobacterium durans</name>
    <dbReference type="NCBI Taxonomy" id="2202825"/>
    <lineage>
        <taxon>Bacteria</taxon>
        <taxon>Pseudomonadati</taxon>
        <taxon>Pseudomonadota</taxon>
        <taxon>Alphaproteobacteria</taxon>
        <taxon>Hyphomicrobiales</taxon>
        <taxon>Methylobacteriaceae</taxon>
        <taxon>Methylobacterium</taxon>
    </lineage>
</organism>
<evidence type="ECO:0000313" key="2">
    <source>
        <dbReference type="Proteomes" id="UP000245926"/>
    </source>
</evidence>
<proteinExistence type="predicted"/>
<reference evidence="2" key="1">
    <citation type="submission" date="2018-05" db="EMBL/GenBank/DDBJ databases">
        <title>Complete Genome Sequence of Methylobacterium sp. 17SD2-17.</title>
        <authorList>
            <person name="Srinivasan S."/>
        </authorList>
    </citation>
    <scope>NUCLEOTIDE SEQUENCE [LARGE SCALE GENOMIC DNA]</scope>
    <source>
        <strain evidence="2">17SD2-17</strain>
    </source>
</reference>